<evidence type="ECO:0000256" key="1">
    <source>
        <dbReference type="ARBA" id="ARBA00004370"/>
    </source>
</evidence>
<feature type="domain" description="Response regulatory" evidence="9">
    <location>
        <begin position="433"/>
        <end position="554"/>
    </location>
</feature>
<dbReference type="AlphaFoldDB" id="A0AAX4P509"/>
<dbReference type="PROSITE" id="PS50110">
    <property type="entry name" value="RESPONSE_REGULATORY"/>
    <property type="match status" value="1"/>
</dbReference>
<organism evidence="11 12">
    <name type="scientific">Chloropicon roscoffensis</name>
    <dbReference type="NCBI Taxonomy" id="1461544"/>
    <lineage>
        <taxon>Eukaryota</taxon>
        <taxon>Viridiplantae</taxon>
        <taxon>Chlorophyta</taxon>
        <taxon>Chloropicophyceae</taxon>
        <taxon>Chloropicales</taxon>
        <taxon>Chloropicaceae</taxon>
        <taxon>Chloropicon</taxon>
    </lineage>
</organism>
<dbReference type="Gene3D" id="3.30.70.1230">
    <property type="entry name" value="Nucleotide cyclase"/>
    <property type="match status" value="1"/>
</dbReference>
<dbReference type="CDD" id="cd07302">
    <property type="entry name" value="CHD"/>
    <property type="match status" value="1"/>
</dbReference>
<reference evidence="11 12" key="1">
    <citation type="submission" date="2024-03" db="EMBL/GenBank/DDBJ databases">
        <title>Complete genome sequence of the green alga Chloropicon roscoffensis RCC1871.</title>
        <authorList>
            <person name="Lemieux C."/>
            <person name="Pombert J.-F."/>
            <person name="Otis C."/>
            <person name="Turmel M."/>
        </authorList>
    </citation>
    <scope>NUCLEOTIDE SEQUENCE [LARGE SCALE GENOMIC DNA]</scope>
    <source>
        <strain evidence="11 12">RCC1871</strain>
    </source>
</reference>
<dbReference type="GO" id="GO:0000166">
    <property type="term" value="F:nucleotide binding"/>
    <property type="evidence" value="ECO:0007669"/>
    <property type="project" value="UniProtKB-KW"/>
</dbReference>
<dbReference type="InterPro" id="IPR001054">
    <property type="entry name" value="A/G_cyclase"/>
</dbReference>
<dbReference type="InterPro" id="IPR029787">
    <property type="entry name" value="Nucleotide_cyclase"/>
</dbReference>
<dbReference type="CDD" id="cd17546">
    <property type="entry name" value="REC_hyHK_CKI1_RcsC-like"/>
    <property type="match status" value="1"/>
</dbReference>
<dbReference type="SUPFAM" id="SSF55073">
    <property type="entry name" value="Nucleotide cyclase"/>
    <property type="match status" value="1"/>
</dbReference>
<dbReference type="PANTHER" id="PTHR11920:SF335">
    <property type="entry name" value="GUANYLATE CYCLASE"/>
    <property type="match status" value="1"/>
</dbReference>
<evidence type="ECO:0000256" key="8">
    <source>
        <dbReference type="SAM" id="MobiDB-lite"/>
    </source>
</evidence>
<keyword evidence="5" id="KW-0472">Membrane</keyword>
<dbReference type="SMART" id="SM00448">
    <property type="entry name" value="REC"/>
    <property type="match status" value="1"/>
</dbReference>
<keyword evidence="2" id="KW-0812">Transmembrane</keyword>
<name>A0AAX4P509_9CHLO</name>
<dbReference type="Pfam" id="PF00072">
    <property type="entry name" value="Response_reg"/>
    <property type="match status" value="1"/>
</dbReference>
<protein>
    <submittedName>
        <fullName evidence="11">Guanylyl cyclase</fullName>
    </submittedName>
</protein>
<dbReference type="Proteomes" id="UP001472866">
    <property type="component" value="Chromosome 04"/>
</dbReference>
<evidence type="ECO:0000256" key="7">
    <source>
        <dbReference type="PROSITE-ProRule" id="PRU00169"/>
    </source>
</evidence>
<dbReference type="GO" id="GO:0007168">
    <property type="term" value="P:receptor guanylyl cyclase signaling pathway"/>
    <property type="evidence" value="ECO:0007669"/>
    <property type="project" value="TreeGrafter"/>
</dbReference>
<evidence type="ECO:0000256" key="5">
    <source>
        <dbReference type="ARBA" id="ARBA00023136"/>
    </source>
</evidence>
<dbReference type="Pfam" id="PF00211">
    <property type="entry name" value="Guanylate_cyc"/>
    <property type="match status" value="1"/>
</dbReference>
<dbReference type="SUPFAM" id="SSF52172">
    <property type="entry name" value="CheY-like"/>
    <property type="match status" value="1"/>
</dbReference>
<dbReference type="GO" id="GO:0004016">
    <property type="term" value="F:adenylate cyclase activity"/>
    <property type="evidence" value="ECO:0007669"/>
    <property type="project" value="TreeGrafter"/>
</dbReference>
<evidence type="ECO:0000256" key="3">
    <source>
        <dbReference type="ARBA" id="ARBA00022741"/>
    </source>
</evidence>
<sequence>MSNLVKDCVADSQEYLNHIVATCGARLVERIAEDYGLSQRDLLERYGLPSLSNGTGPALVTPSKARAVRPQNGGDERVGRRSFSAVSPLVKDGSPGTSPPKRSLSLNTEIDKERAGKNARGTGATPSNKHTYLTLDKVLEGTDSLLEDMQVLDVASDDLLLTSLRDDAGVERNVGQTLKKVLLETDTKIVEMAKHIKYLANTLHSVFPPKVVEALKSELTDIAELHPTVSVLMSDIVGFTAWCADAPPTVVIECLSAYFQVVDDLAEQIGVYKVETIGDGYQAICGHNGEENHAEKMATLGLAIINTIPEMRRIFKQEDFNVRVGVNSGPIVTGVIRADRPRWQLFGDTVNYASRMESTGEPGRVQVSRSTYDLLNMTSKKFDLERRGLIKIKGKGERETFWLTKNKDVASGSKQEGYKPLHEQDQNQDGKPTALIVDDMLSIILQLSRTLKKAGVHVVTARNGKEALEILKDRTFDVVLSDIHMPVMGGLDMVSAYREWEKEHRPHHRQKVYALTGTVKEDESMDTFIKAGFDSKMSKGIPKNELLSLVSHHL</sequence>
<dbReference type="PROSITE" id="PS50125">
    <property type="entry name" value="GUANYLATE_CYCLASE_2"/>
    <property type="match status" value="1"/>
</dbReference>
<evidence type="ECO:0000259" key="9">
    <source>
        <dbReference type="PROSITE" id="PS50110"/>
    </source>
</evidence>
<dbReference type="InterPro" id="IPR011006">
    <property type="entry name" value="CheY-like_superfamily"/>
</dbReference>
<keyword evidence="4" id="KW-1133">Transmembrane helix</keyword>
<dbReference type="Gene3D" id="3.40.50.2300">
    <property type="match status" value="1"/>
</dbReference>
<evidence type="ECO:0000256" key="2">
    <source>
        <dbReference type="ARBA" id="ARBA00022692"/>
    </source>
</evidence>
<evidence type="ECO:0000313" key="12">
    <source>
        <dbReference type="Proteomes" id="UP001472866"/>
    </source>
</evidence>
<feature type="modified residue" description="4-aspartylphosphate" evidence="7">
    <location>
        <position position="482"/>
    </location>
</feature>
<dbReference type="InterPro" id="IPR001789">
    <property type="entry name" value="Sig_transdc_resp-reg_receiver"/>
</dbReference>
<dbReference type="GO" id="GO:0004383">
    <property type="term" value="F:guanylate cyclase activity"/>
    <property type="evidence" value="ECO:0007669"/>
    <property type="project" value="TreeGrafter"/>
</dbReference>
<proteinExistence type="predicted"/>
<keyword evidence="7" id="KW-0597">Phosphoprotein</keyword>
<keyword evidence="6" id="KW-0456">Lyase</keyword>
<feature type="domain" description="Guanylate cyclase" evidence="10">
    <location>
        <begin position="230"/>
        <end position="357"/>
    </location>
</feature>
<feature type="region of interest" description="Disordered" evidence="8">
    <location>
        <begin position="51"/>
        <end position="128"/>
    </location>
</feature>
<dbReference type="InterPro" id="IPR050401">
    <property type="entry name" value="Cyclic_nucleotide_synthase"/>
</dbReference>
<gene>
    <name evidence="11" type="ORF">HKI87_04g27120</name>
</gene>
<feature type="compositionally biased region" description="Basic and acidic residues" evidence="8">
    <location>
        <begin position="416"/>
        <end position="425"/>
    </location>
</feature>
<dbReference type="GO" id="GO:0001653">
    <property type="term" value="F:peptide receptor activity"/>
    <property type="evidence" value="ECO:0007669"/>
    <property type="project" value="TreeGrafter"/>
</dbReference>
<evidence type="ECO:0000313" key="11">
    <source>
        <dbReference type="EMBL" id="WZN61178.1"/>
    </source>
</evidence>
<accession>A0AAX4P509</accession>
<dbReference type="EMBL" id="CP151504">
    <property type="protein sequence ID" value="WZN61178.1"/>
    <property type="molecule type" value="Genomic_DNA"/>
</dbReference>
<dbReference type="SMART" id="SM00044">
    <property type="entry name" value="CYCc"/>
    <property type="match status" value="1"/>
</dbReference>
<comment type="subcellular location">
    <subcellularLocation>
        <location evidence="1">Membrane</location>
    </subcellularLocation>
</comment>
<dbReference type="GO" id="GO:0005886">
    <property type="term" value="C:plasma membrane"/>
    <property type="evidence" value="ECO:0007669"/>
    <property type="project" value="TreeGrafter"/>
</dbReference>
<dbReference type="PANTHER" id="PTHR11920">
    <property type="entry name" value="GUANYLYL CYCLASE"/>
    <property type="match status" value="1"/>
</dbReference>
<evidence type="ECO:0000256" key="4">
    <source>
        <dbReference type="ARBA" id="ARBA00022989"/>
    </source>
</evidence>
<keyword evidence="3" id="KW-0547">Nucleotide-binding</keyword>
<evidence type="ECO:0000259" key="10">
    <source>
        <dbReference type="PROSITE" id="PS50125"/>
    </source>
</evidence>
<evidence type="ECO:0000256" key="6">
    <source>
        <dbReference type="ARBA" id="ARBA00023239"/>
    </source>
</evidence>
<dbReference type="GO" id="GO:0000160">
    <property type="term" value="P:phosphorelay signal transduction system"/>
    <property type="evidence" value="ECO:0007669"/>
    <property type="project" value="InterPro"/>
</dbReference>
<feature type="region of interest" description="Disordered" evidence="8">
    <location>
        <begin position="411"/>
        <end position="430"/>
    </location>
</feature>
<keyword evidence="12" id="KW-1185">Reference proteome</keyword>